<evidence type="ECO:0000313" key="2">
    <source>
        <dbReference type="EMBL" id="CAA9531434.1"/>
    </source>
</evidence>
<gene>
    <name evidence="2" type="ORF">AVDCRST_MAG73-989</name>
</gene>
<evidence type="ECO:0000256" key="1">
    <source>
        <dbReference type="SAM" id="MobiDB-lite"/>
    </source>
</evidence>
<organism evidence="2">
    <name type="scientific">uncultured Thermomicrobiales bacterium</name>
    <dbReference type="NCBI Taxonomy" id="1645740"/>
    <lineage>
        <taxon>Bacteria</taxon>
        <taxon>Pseudomonadati</taxon>
        <taxon>Thermomicrobiota</taxon>
        <taxon>Thermomicrobia</taxon>
        <taxon>Thermomicrobiales</taxon>
        <taxon>environmental samples</taxon>
    </lineage>
</organism>
<sequence length="109" mass="11836">MGASKHEQPGGENESRRSPSGDLIHAGEPKSRRDPGSPEVTGHAAPDDAATEDGTEVEGHFMGVHGLAYADAKRDELMREADKARRGDEAKKGKTVDRIRERFAERDKG</sequence>
<protein>
    <submittedName>
        <fullName evidence="2">Uncharacterized protein</fullName>
    </submittedName>
</protein>
<dbReference type="AlphaFoldDB" id="A0A6J4TT23"/>
<feature type="compositionally biased region" description="Basic and acidic residues" evidence="1">
    <location>
        <begin position="1"/>
        <end position="36"/>
    </location>
</feature>
<name>A0A6J4TT23_9BACT</name>
<reference evidence="2" key="1">
    <citation type="submission" date="2020-02" db="EMBL/GenBank/DDBJ databases">
        <authorList>
            <person name="Meier V. D."/>
        </authorList>
    </citation>
    <scope>NUCLEOTIDE SEQUENCE</scope>
    <source>
        <strain evidence="2">AVDCRST_MAG73</strain>
    </source>
</reference>
<feature type="region of interest" description="Disordered" evidence="1">
    <location>
        <begin position="1"/>
        <end position="55"/>
    </location>
</feature>
<proteinExistence type="predicted"/>
<dbReference type="EMBL" id="CADCWE010000059">
    <property type="protein sequence ID" value="CAA9531434.1"/>
    <property type="molecule type" value="Genomic_DNA"/>
</dbReference>
<accession>A0A6J4TT23</accession>